<dbReference type="PANTHER" id="PTHR43574">
    <property type="entry name" value="EPIMERASE-RELATED"/>
    <property type="match status" value="1"/>
</dbReference>
<dbReference type="Proteomes" id="UP000192333">
    <property type="component" value="Chromosome I"/>
</dbReference>
<dbReference type="InterPro" id="IPR036291">
    <property type="entry name" value="NAD(P)-bd_dom_sf"/>
</dbReference>
<dbReference type="RefSeq" id="WP_084120926.1">
    <property type="nucleotide sequence ID" value="NZ_LT838813.1"/>
</dbReference>
<dbReference type="SUPFAM" id="SSF51735">
    <property type="entry name" value="NAD(P)-binding Rossmann-fold domains"/>
    <property type="match status" value="1"/>
</dbReference>
<dbReference type="EMBL" id="LT838813">
    <property type="protein sequence ID" value="SMD44093.1"/>
    <property type="molecule type" value="Genomic_DNA"/>
</dbReference>
<dbReference type="CDD" id="cd05253">
    <property type="entry name" value="UDP_GE_SDE_e"/>
    <property type="match status" value="1"/>
</dbReference>
<dbReference type="AlphaFoldDB" id="A0A1W2H597"/>
<dbReference type="PRINTS" id="PR01713">
    <property type="entry name" value="NUCEPIMERASE"/>
</dbReference>
<protein>
    <submittedName>
        <fullName evidence="3">UDP-glucuronate 4-epimerase</fullName>
    </submittedName>
</protein>
<accession>A0A1W2H597</accession>
<dbReference type="Gene3D" id="3.40.50.720">
    <property type="entry name" value="NAD(P)-binding Rossmann-like Domain"/>
    <property type="match status" value="1"/>
</dbReference>
<evidence type="ECO:0000313" key="3">
    <source>
        <dbReference type="EMBL" id="SMD44093.1"/>
    </source>
</evidence>
<keyword evidence="1" id="KW-0520">NAD</keyword>
<dbReference type="Pfam" id="PF01370">
    <property type="entry name" value="Epimerase"/>
    <property type="match status" value="1"/>
</dbReference>
<keyword evidence="4" id="KW-1185">Reference proteome</keyword>
<dbReference type="InterPro" id="IPR001509">
    <property type="entry name" value="Epimerase_deHydtase"/>
</dbReference>
<evidence type="ECO:0000256" key="1">
    <source>
        <dbReference type="ARBA" id="ARBA00023027"/>
    </source>
</evidence>
<sequence length="350" mass="39332">MKYLVTGTAGFIGFHVAHYLLKRGDAVVGLDVINDYYDVNLKYRRLEECGIEKSQISLGKAVHSNKYEAYTFYQMDLSDKETMMAIFEKEKVDVVINLAAQAGVRYSLTNPDVYIQANIQGFLNILEACRAYPVKHLVYASSSSVYGANTKMPFATNHNIDHPVSLYAATKKANELMAHTYSHLFNIPTTGLRFFTVYGPWGRPDMALFLFIEAIKKDEPIQVFNHGKMKRDFTYIDDIVEGIIRVADRPATPNPDWTGDNPEPGSSYAPFKVYNIGNSNPVELMDYIGALEKALGKTAKKNMLPLQQGDVPATYADVTDLKRDTGYQPNTSVEDGVAKFVAWYNEFYGK</sequence>
<evidence type="ECO:0000259" key="2">
    <source>
        <dbReference type="Pfam" id="PF01370"/>
    </source>
</evidence>
<evidence type="ECO:0000313" key="4">
    <source>
        <dbReference type="Proteomes" id="UP000192333"/>
    </source>
</evidence>
<gene>
    <name evidence="3" type="ORF">SAMN00777080_2708</name>
</gene>
<organism evidence="3 4">
    <name type="scientific">Aquiflexum balticum DSM 16537</name>
    <dbReference type="NCBI Taxonomy" id="758820"/>
    <lineage>
        <taxon>Bacteria</taxon>
        <taxon>Pseudomonadati</taxon>
        <taxon>Bacteroidota</taxon>
        <taxon>Cytophagia</taxon>
        <taxon>Cytophagales</taxon>
        <taxon>Cyclobacteriaceae</taxon>
        <taxon>Aquiflexum</taxon>
    </lineage>
</organism>
<dbReference type="STRING" id="758820.SAMN00777080_2708"/>
<dbReference type="OrthoDB" id="9811743at2"/>
<name>A0A1W2H597_9BACT</name>
<feature type="domain" description="NAD-dependent epimerase/dehydratase" evidence="2">
    <location>
        <begin position="4"/>
        <end position="252"/>
    </location>
</feature>
<proteinExistence type="predicted"/>
<reference evidence="4" key="1">
    <citation type="submission" date="2017-04" db="EMBL/GenBank/DDBJ databases">
        <authorList>
            <person name="Varghese N."/>
            <person name="Submissions S."/>
        </authorList>
    </citation>
    <scope>NUCLEOTIDE SEQUENCE [LARGE SCALE GENOMIC DNA]</scope>
    <source>
        <strain evidence="4">DSM 16537</strain>
    </source>
</reference>